<dbReference type="GO" id="GO:0016788">
    <property type="term" value="F:hydrolase activity, acting on ester bonds"/>
    <property type="evidence" value="ECO:0007669"/>
    <property type="project" value="UniProtKB-ARBA"/>
</dbReference>
<organism evidence="2 3">
    <name type="scientific">Polaribacter butkevichii</name>
    <dbReference type="NCBI Taxonomy" id="218490"/>
    <lineage>
        <taxon>Bacteria</taxon>
        <taxon>Pseudomonadati</taxon>
        <taxon>Bacteroidota</taxon>
        <taxon>Flavobacteriia</taxon>
        <taxon>Flavobacteriales</taxon>
        <taxon>Flavobacteriaceae</taxon>
    </lineage>
</organism>
<feature type="region of interest" description="Disordered" evidence="1">
    <location>
        <begin position="214"/>
        <end position="233"/>
    </location>
</feature>
<dbReference type="InterPro" id="IPR036514">
    <property type="entry name" value="SGNH_hydro_sf"/>
</dbReference>
<evidence type="ECO:0000313" key="2">
    <source>
        <dbReference type="EMBL" id="PQJ68706.1"/>
    </source>
</evidence>
<dbReference type="Gene3D" id="3.40.50.1110">
    <property type="entry name" value="SGNH hydrolase"/>
    <property type="match status" value="1"/>
</dbReference>
<dbReference type="Proteomes" id="UP000247345">
    <property type="component" value="Unassembled WGS sequence"/>
</dbReference>
<reference evidence="2 3" key="1">
    <citation type="submission" date="2016-12" db="EMBL/GenBank/DDBJ databases">
        <title>Trade-off between light-utilization and light-protection in marine flavobacteria.</title>
        <authorList>
            <person name="Kumagai Y."/>
            <person name="Yoshizawa S."/>
            <person name="Kogure K."/>
            <person name="Iwasaki W."/>
        </authorList>
    </citation>
    <scope>NUCLEOTIDE SEQUENCE [LARGE SCALE GENOMIC DNA]</scope>
    <source>
        <strain evidence="2 3">KCTC 12100</strain>
    </source>
</reference>
<comment type="caution">
    <text evidence="2">The sequence shown here is derived from an EMBL/GenBank/DDBJ whole genome shotgun (WGS) entry which is preliminary data.</text>
</comment>
<evidence type="ECO:0000313" key="3">
    <source>
        <dbReference type="Proteomes" id="UP000247345"/>
    </source>
</evidence>
<proteinExistence type="predicted"/>
<protein>
    <submittedName>
        <fullName evidence="2">G-D-S-L family lipolytic protein</fullName>
    </submittedName>
</protein>
<dbReference type="SUPFAM" id="SSF52266">
    <property type="entry name" value="SGNH hydrolase"/>
    <property type="match status" value="1"/>
</dbReference>
<sequence length="560" mass="57814">MKNYKYVGLFLLTLGFMSCDVNNELDTIPEEVAAEVQLNANGLDFSKYVSIGASFTAGFTDGALFKAAQENSFPNILASKFKAAGGGDFNQPLMNDNIGGLLYSGNVIQGPRLFFNGSGPESLTATPTTEVTSSVSGSLNNFGIPGAKSFHLLAAGYGNSAGVIPGLANPYFARMASSSTATVLGDAMAQSPTFFTLSEIGGNDVLGYALSGGTGVDQSPSEGNPTGNLNPATYGSNDITNPLVFANVFNGMIATLTSGGAKGVVANLPYITTLAHFTTVPYNPLDPNDAETGPTLKAQIPLLNSVFGAVNQVYVGAGEPERAIVFSATETNSLVIYDEDATDLTAAITNSLGASPTFVPFVESIGLPAAAAPLVANLLGQQYGKARSATSNDLFVLPSSRVIGTVNMTAAGTLIAQSNGLLPATLAGQFSAEGITLPLEDKWVLTPQEQLAIKTATDAYNTIIEDAAALNDNIALVDFKGVLQEASTGIMFDGYTMTTSLVTGGLVSLDGVHLTGRGYALMANKILAAMDAKFGSNFTTATNGLAKAGDFTTNYSPLLQ</sequence>
<dbReference type="EMBL" id="MSCK01000002">
    <property type="protein sequence ID" value="PQJ68706.1"/>
    <property type="molecule type" value="Genomic_DNA"/>
</dbReference>
<dbReference type="RefSeq" id="WP_105049644.1">
    <property type="nucleotide sequence ID" value="NZ_CP150661.1"/>
</dbReference>
<dbReference type="PROSITE" id="PS51257">
    <property type="entry name" value="PROKAR_LIPOPROTEIN"/>
    <property type="match status" value="1"/>
</dbReference>
<dbReference type="OrthoDB" id="9764164at2"/>
<feature type="compositionally biased region" description="Polar residues" evidence="1">
    <location>
        <begin position="216"/>
        <end position="233"/>
    </location>
</feature>
<evidence type="ECO:0000256" key="1">
    <source>
        <dbReference type="SAM" id="MobiDB-lite"/>
    </source>
</evidence>
<dbReference type="AlphaFoldDB" id="A0A2P6C701"/>
<keyword evidence="3" id="KW-1185">Reference proteome</keyword>
<name>A0A2P6C701_9FLAO</name>
<gene>
    <name evidence="2" type="ORF">BTO14_11670</name>
</gene>
<accession>A0A2P6C701</accession>